<evidence type="ECO:0000256" key="1">
    <source>
        <dbReference type="SAM" id="SignalP"/>
    </source>
</evidence>
<keyword evidence="1" id="KW-0732">Signal</keyword>
<evidence type="ECO:0000313" key="3">
    <source>
        <dbReference type="Proteomes" id="UP001642406"/>
    </source>
</evidence>
<organism evidence="2 3">
    <name type="scientific">Sporothrix bragantina</name>
    <dbReference type="NCBI Taxonomy" id="671064"/>
    <lineage>
        <taxon>Eukaryota</taxon>
        <taxon>Fungi</taxon>
        <taxon>Dikarya</taxon>
        <taxon>Ascomycota</taxon>
        <taxon>Pezizomycotina</taxon>
        <taxon>Sordariomycetes</taxon>
        <taxon>Sordariomycetidae</taxon>
        <taxon>Ophiostomatales</taxon>
        <taxon>Ophiostomataceae</taxon>
        <taxon>Sporothrix</taxon>
    </lineage>
</organism>
<reference evidence="2 3" key="1">
    <citation type="submission" date="2024-01" db="EMBL/GenBank/DDBJ databases">
        <authorList>
            <person name="Allen C."/>
            <person name="Tagirdzhanova G."/>
        </authorList>
    </citation>
    <scope>NUCLEOTIDE SEQUENCE [LARGE SCALE GENOMIC DNA]</scope>
</reference>
<dbReference type="Proteomes" id="UP001642406">
    <property type="component" value="Unassembled WGS sequence"/>
</dbReference>
<keyword evidence="3" id="KW-1185">Reference proteome</keyword>
<evidence type="ECO:0000313" key="2">
    <source>
        <dbReference type="EMBL" id="CAK7223754.1"/>
    </source>
</evidence>
<name>A0ABP0BXD7_9PEZI</name>
<sequence length="286" mass="31821">MKLTSGLAAAQLVATVAAFGAHNEPPKGVVGPTEGFVWAEPFHDHRLVHKLEPACSIERTFSADEFQLHDLYEHFPKGLWAFGDALKKIFSGRPYPGGWDGLDPHMYERPLLYMNYTDMPIAVREWIEEGERVPGEDDEEESEEHKKMREARKNLFAVFERPTEPMTKVVKTVTPPKTAAKAALLRPLDAKRIVIFAPGALYDILPLWVAEEAERKAEGTAGCDGKVLRDLHLYAPKPKDGGVIAWVTEHTEPARSKGERAMKFTVKVQTLQAAGAAKIGGDRDEL</sequence>
<accession>A0ABP0BXD7</accession>
<feature type="chain" id="PRO_5045626916" evidence="1">
    <location>
        <begin position="19"/>
        <end position="286"/>
    </location>
</feature>
<protein>
    <submittedName>
        <fullName evidence="2">Uncharacterized protein</fullName>
    </submittedName>
</protein>
<gene>
    <name evidence="2" type="ORF">SBRCBS47491_005314</name>
</gene>
<comment type="caution">
    <text evidence="2">The sequence shown here is derived from an EMBL/GenBank/DDBJ whole genome shotgun (WGS) entry which is preliminary data.</text>
</comment>
<proteinExistence type="predicted"/>
<dbReference type="EMBL" id="CAWUHC010000045">
    <property type="protein sequence ID" value="CAK7223754.1"/>
    <property type="molecule type" value="Genomic_DNA"/>
</dbReference>
<feature type="signal peptide" evidence="1">
    <location>
        <begin position="1"/>
        <end position="18"/>
    </location>
</feature>